<dbReference type="SUPFAM" id="SSF53335">
    <property type="entry name" value="S-adenosyl-L-methionine-dependent methyltransferases"/>
    <property type="match status" value="1"/>
</dbReference>
<keyword evidence="1 2" id="KW-0808">Transferase</keyword>
<evidence type="ECO:0000313" key="3">
    <source>
        <dbReference type="Proteomes" id="UP000198281"/>
    </source>
</evidence>
<reference evidence="3" key="1">
    <citation type="submission" date="2017-06" db="EMBL/GenBank/DDBJ databases">
        <authorList>
            <person name="Varghese N."/>
            <person name="Submissions S."/>
        </authorList>
    </citation>
    <scope>NUCLEOTIDE SEQUENCE [LARGE SCALE GENOMIC DNA]</scope>
    <source>
        <strain evidence="3">LNB2</strain>
    </source>
</reference>
<dbReference type="PANTHER" id="PTHR43861:SF3">
    <property type="entry name" value="PUTATIVE (AFU_ORTHOLOGUE AFUA_2G14390)-RELATED"/>
    <property type="match status" value="1"/>
</dbReference>
<sequence>MSVHQTVSVCPMCGSGAQHNRFTAVPDFVFGATDERWSIDQCDRCESLFLANRPDKSLIGRYYERYYTHENEAETPAISGISIQSGMAKKLANSWRNHKYGSRRPSLGIAGVVMALVFPPLRGWIEAECRYLPDKASPNQALRVLDVGYGDGRFLKFAKEIGHGAAGLEIDPKAVEQARAEGLDVHQGDIETALSIWGAGYFDYITMSHVIEHVYDPCGVIATASKLLKPGGRLWVECPNPKARGVDYYGARWRDLDPPRHLCIPSLEALRACAAENGFTLERRHHRPFVPFEVYPFSARASGRTARTGYFKAAVAEVIGLFHPKRQEWLTLTFRKVTTVD</sequence>
<dbReference type="AlphaFoldDB" id="A0A239JZ65"/>
<dbReference type="GO" id="GO:0032259">
    <property type="term" value="P:methylation"/>
    <property type="evidence" value="ECO:0007669"/>
    <property type="project" value="UniProtKB-KW"/>
</dbReference>
<organism evidence="2 3">
    <name type="scientific">Edaphosphingomonas laterariae</name>
    <dbReference type="NCBI Taxonomy" id="861865"/>
    <lineage>
        <taxon>Bacteria</taxon>
        <taxon>Pseudomonadati</taxon>
        <taxon>Pseudomonadota</taxon>
        <taxon>Alphaproteobacteria</taxon>
        <taxon>Sphingomonadales</taxon>
        <taxon>Rhizorhabdaceae</taxon>
        <taxon>Edaphosphingomonas</taxon>
    </lineage>
</organism>
<dbReference type="Pfam" id="PF13489">
    <property type="entry name" value="Methyltransf_23"/>
    <property type="match status" value="1"/>
</dbReference>
<dbReference type="CDD" id="cd02440">
    <property type="entry name" value="AdoMet_MTases"/>
    <property type="match status" value="1"/>
</dbReference>
<keyword evidence="3" id="KW-1185">Reference proteome</keyword>
<name>A0A239JZ65_9SPHN</name>
<evidence type="ECO:0000256" key="1">
    <source>
        <dbReference type="ARBA" id="ARBA00022679"/>
    </source>
</evidence>
<dbReference type="PANTHER" id="PTHR43861">
    <property type="entry name" value="TRANS-ACONITATE 2-METHYLTRANSFERASE-RELATED"/>
    <property type="match status" value="1"/>
</dbReference>
<evidence type="ECO:0000313" key="2">
    <source>
        <dbReference type="EMBL" id="SNT10134.1"/>
    </source>
</evidence>
<accession>A0A239JZ65</accession>
<keyword evidence="2" id="KW-0489">Methyltransferase</keyword>
<gene>
    <name evidence="2" type="ORF">SAMN06295912_1413</name>
</gene>
<protein>
    <submittedName>
        <fullName evidence="2">Methyltransferase domain-containing protein</fullName>
    </submittedName>
</protein>
<dbReference type="GO" id="GO:0008168">
    <property type="term" value="F:methyltransferase activity"/>
    <property type="evidence" value="ECO:0007669"/>
    <property type="project" value="UniProtKB-KW"/>
</dbReference>
<dbReference type="EMBL" id="FZOS01000041">
    <property type="protein sequence ID" value="SNT10134.1"/>
    <property type="molecule type" value="Genomic_DNA"/>
</dbReference>
<dbReference type="InterPro" id="IPR029063">
    <property type="entry name" value="SAM-dependent_MTases_sf"/>
</dbReference>
<dbReference type="RefSeq" id="WP_179220930.1">
    <property type="nucleotide sequence ID" value="NZ_FZOS01000041.1"/>
</dbReference>
<proteinExistence type="predicted"/>
<dbReference type="Gene3D" id="3.40.50.150">
    <property type="entry name" value="Vaccinia Virus protein VP39"/>
    <property type="match status" value="1"/>
</dbReference>
<dbReference type="Proteomes" id="UP000198281">
    <property type="component" value="Unassembled WGS sequence"/>
</dbReference>